<sequence length="509" mass="52612">MARRGHLHEVEVVDDVDPGGATPDPSPPGGAAAGDGDPAAGSGRRRVALLVGAGLVVALVVAGVVGQVVVDRRERALIAAVAALPYSVDLLTRPPEPAWETTTRYRLQIADVRTPDGLLVSVPAATQGPVAVTAVDAATGSEVWRTEVLDGSTHVDPRTGARALSFPGRCEQAGSRADLVTCWVDDGVEVLTADGSAEIPPTVTRVLTLDARDGSVVTDVTGALGAGVMDASFAAVADVVVVALPTEGGADVVAVGPDGAERWRTTVALPEGADEQWFSVRTVGDLVSVSSPTALRLLDAHGRTVRSWGRDADSPYIAAELVAGRVHVVAYPQEGSDATDPDDDVRTTVLLPEGDVELAGYPLVALDDGSVPGLLLTMREDGVTAWDVAGEELWTRDGWVAGNAVLIGGRLHLAGESAVVTLDARTGEVMWESTAMKGTIVPDGRHLLGLARAPSTAGEPELVALDPADGTEMWRSPLPEGTEDVTVSGRMLVAVDSTVGDDLTLTVLR</sequence>
<dbReference type="PANTHER" id="PTHR34512">
    <property type="entry name" value="CELL SURFACE PROTEIN"/>
    <property type="match status" value="1"/>
</dbReference>
<evidence type="ECO:0000256" key="2">
    <source>
        <dbReference type="SAM" id="Phobius"/>
    </source>
</evidence>
<feature type="domain" description="Pyrrolo-quinoline quinone repeat" evidence="3">
    <location>
        <begin position="419"/>
        <end position="497"/>
    </location>
</feature>
<keyword evidence="5" id="KW-1185">Reference proteome</keyword>
<name>A0ABX8D5Y8_9CELL</name>
<organism evidence="4 5">
    <name type="scientific">Cellulomonas wangleii</name>
    <dbReference type="NCBI Taxonomy" id="2816956"/>
    <lineage>
        <taxon>Bacteria</taxon>
        <taxon>Bacillati</taxon>
        <taxon>Actinomycetota</taxon>
        <taxon>Actinomycetes</taxon>
        <taxon>Micrococcales</taxon>
        <taxon>Cellulomonadaceae</taxon>
        <taxon>Cellulomonas</taxon>
    </lineage>
</organism>
<feature type="region of interest" description="Disordered" evidence="1">
    <location>
        <begin position="1"/>
        <end position="39"/>
    </location>
</feature>
<dbReference type="PANTHER" id="PTHR34512:SF30">
    <property type="entry name" value="OUTER MEMBRANE PROTEIN ASSEMBLY FACTOR BAMB"/>
    <property type="match status" value="1"/>
</dbReference>
<dbReference type="Proteomes" id="UP000677804">
    <property type="component" value="Chromosome"/>
</dbReference>
<protein>
    <submittedName>
        <fullName evidence="4">PQQ-binding-like beta-propeller repeat protein</fullName>
    </submittedName>
</protein>
<dbReference type="EMBL" id="CP074405">
    <property type="protein sequence ID" value="QVI62858.1"/>
    <property type="molecule type" value="Genomic_DNA"/>
</dbReference>
<dbReference type="Pfam" id="PF13360">
    <property type="entry name" value="PQQ_2"/>
    <property type="match status" value="2"/>
</dbReference>
<dbReference type="SUPFAM" id="SSF50998">
    <property type="entry name" value="Quinoprotein alcohol dehydrogenase-like"/>
    <property type="match status" value="1"/>
</dbReference>
<dbReference type="Gene3D" id="2.130.10.10">
    <property type="entry name" value="YVTN repeat-like/Quinoprotein amine dehydrogenase"/>
    <property type="match status" value="1"/>
</dbReference>
<proteinExistence type="predicted"/>
<evidence type="ECO:0000313" key="5">
    <source>
        <dbReference type="Proteomes" id="UP000677804"/>
    </source>
</evidence>
<keyword evidence="2" id="KW-1133">Transmembrane helix</keyword>
<dbReference type="InterPro" id="IPR002372">
    <property type="entry name" value="PQQ_rpt_dom"/>
</dbReference>
<feature type="domain" description="Pyrrolo-quinoline quinone repeat" evidence="3">
    <location>
        <begin position="132"/>
        <end position="289"/>
    </location>
</feature>
<evidence type="ECO:0000313" key="4">
    <source>
        <dbReference type="EMBL" id="QVI62858.1"/>
    </source>
</evidence>
<gene>
    <name evidence="4" type="ORF">KG103_02655</name>
</gene>
<dbReference type="InterPro" id="IPR011047">
    <property type="entry name" value="Quinoprotein_ADH-like_sf"/>
</dbReference>
<feature type="transmembrane region" description="Helical" evidence="2">
    <location>
        <begin position="47"/>
        <end position="70"/>
    </location>
</feature>
<dbReference type="RefSeq" id="WP_207340339.1">
    <property type="nucleotide sequence ID" value="NZ_CP074405.1"/>
</dbReference>
<dbReference type="InterPro" id="IPR015943">
    <property type="entry name" value="WD40/YVTN_repeat-like_dom_sf"/>
</dbReference>
<accession>A0ABX8D5Y8</accession>
<keyword evidence="2" id="KW-0812">Transmembrane</keyword>
<evidence type="ECO:0000256" key="1">
    <source>
        <dbReference type="SAM" id="MobiDB-lite"/>
    </source>
</evidence>
<reference evidence="4 5" key="1">
    <citation type="submission" date="2021-05" db="EMBL/GenBank/DDBJ databases">
        <title>Novel species in genus Cellulomonas.</title>
        <authorList>
            <person name="Zhang G."/>
        </authorList>
    </citation>
    <scope>NUCLEOTIDE SEQUENCE [LARGE SCALE GENOMIC DNA]</scope>
    <source>
        <strain evidence="5">zg-ZUI222</strain>
    </source>
</reference>
<keyword evidence="2" id="KW-0472">Membrane</keyword>
<evidence type="ECO:0000259" key="3">
    <source>
        <dbReference type="Pfam" id="PF13360"/>
    </source>
</evidence>